<keyword evidence="12" id="KW-1000">Mitochondrion outer membrane</keyword>
<keyword evidence="25" id="KW-1185">Reference proteome</keyword>
<evidence type="ECO:0000256" key="6">
    <source>
        <dbReference type="ARBA" id="ARBA00004653"/>
    </source>
</evidence>
<evidence type="ECO:0000256" key="20">
    <source>
        <dbReference type="ARBA" id="ARBA00024169"/>
    </source>
</evidence>
<feature type="region of interest" description="Disordered" evidence="21">
    <location>
        <begin position="96"/>
        <end position="138"/>
    </location>
</feature>
<keyword evidence="19" id="KW-0407">Ion channel</keyword>
<dbReference type="Gene3D" id="3.40.50.12100">
    <property type="entry name" value="Stimulator of interferon genes protein"/>
    <property type="match status" value="1"/>
</dbReference>
<dbReference type="PANTHER" id="PTHR34339">
    <property type="entry name" value="STIMULATOR OF INTERFERON GENES PROTEIN"/>
    <property type="match status" value="1"/>
</dbReference>
<sequence>GTGAFSSFLPHPNTGTWLTGALVGRLFLPPWVAGNNLPSAAQCSCGLVRCQGWSAVEEASIVFNLSFSGDTLRGRPWLLGALVPGLLSLLPSRNKLPSGRQKAPGKHRAGASAQPEPQSRNNRRMPHSSLHPSIPRPRGHRAQKAALVLLGTCLAALWGLGELPDYTLQWLVLHLASQQMGLLIKGVCSLAEELCHVHSRYQGNYWKAVRACLGCPMRRWALLLLSCYFYCSLPNVAGLPFTWMLALLGLSQALDILLGLQGLAPAEVSAICEKRNFNVAHGLAWSYYIGYLRLILPGLQARIQIYNQFHNNVLRGAGSHRLHILFPLDCGVPDDLSMADPNIRFLHKLPEQSADRAGIKDRVYTNSIYELLENGQPAGICILEYATPLQTLFAMSQDGQAGFSREDRLEQAKLFCRTLEDILAAAPESQNNCHLIVYQEPAEGSSFSLSQEILQHLRQEEREVTMGTVGTSVMPVSSTLSQEPELLISGMEQPLPLRSDVF</sequence>
<evidence type="ECO:0000256" key="9">
    <source>
        <dbReference type="ARBA" id="ARBA00022448"/>
    </source>
</evidence>
<proteinExistence type="inferred from homology"/>
<evidence type="ECO:0000256" key="16">
    <source>
        <dbReference type="ARBA" id="ARBA00023065"/>
    </source>
</evidence>
<evidence type="ECO:0000256" key="10">
    <source>
        <dbReference type="ARBA" id="ARBA00022692"/>
    </source>
</evidence>
<evidence type="ECO:0000256" key="1">
    <source>
        <dbReference type="ARBA" id="ARBA00004374"/>
    </source>
</evidence>
<dbReference type="InterPro" id="IPR055432">
    <property type="entry name" value="STING_LBD"/>
</dbReference>
<comment type="subcellular location">
    <subcellularLocation>
        <location evidence="5">Cytoplasm</location>
        <location evidence="5">Perinuclear region</location>
    </subcellularLocation>
    <subcellularLocation>
        <location evidence="4">Cytoplasmic vesicle</location>
        <location evidence="4">Autophagosome membrane</location>
        <topology evidence="4">Multi-pass membrane protein</topology>
    </subcellularLocation>
    <subcellularLocation>
        <location evidence="3">Endoplasmic reticulum membrane</location>
        <topology evidence="3">Multi-pass membrane protein</topology>
    </subcellularLocation>
    <subcellularLocation>
        <location evidence="2">Endoplasmic reticulum-Golgi intermediate compartment membrane</location>
        <topology evidence="2">Multi-pass membrane protein</topology>
    </subcellularLocation>
    <subcellularLocation>
        <location evidence="6">Golgi apparatus membrane</location>
        <topology evidence="6">Multi-pass membrane protein</topology>
    </subcellularLocation>
    <subcellularLocation>
        <location evidence="1">Mitochondrion outer membrane</location>
        <topology evidence="1">Multi-pass membrane protein</topology>
    </subcellularLocation>
</comment>
<evidence type="ECO:0000256" key="5">
    <source>
        <dbReference type="ARBA" id="ARBA00004556"/>
    </source>
</evidence>
<dbReference type="GO" id="GO:0000045">
    <property type="term" value="P:autophagosome assembly"/>
    <property type="evidence" value="ECO:0007669"/>
    <property type="project" value="TreeGrafter"/>
</dbReference>
<dbReference type="GO" id="GO:0005789">
    <property type="term" value="C:endoplasmic reticulum membrane"/>
    <property type="evidence" value="ECO:0007669"/>
    <property type="project" value="UniProtKB-SubCell"/>
</dbReference>
<evidence type="ECO:0000259" key="23">
    <source>
        <dbReference type="Pfam" id="PF23417"/>
    </source>
</evidence>
<keyword evidence="10" id="KW-0812">Transmembrane</keyword>
<keyword evidence="11" id="KW-0547">Nucleotide-binding</keyword>
<evidence type="ECO:0000313" key="24">
    <source>
        <dbReference type="EMBL" id="KAB0390549.1"/>
    </source>
</evidence>
<dbReference type="GO" id="GO:0033116">
    <property type="term" value="C:endoplasmic reticulum-Golgi intermediate compartment membrane"/>
    <property type="evidence" value="ECO:0007669"/>
    <property type="project" value="UniProtKB-SubCell"/>
</dbReference>
<dbReference type="Proteomes" id="UP000437017">
    <property type="component" value="Unassembled WGS sequence"/>
</dbReference>
<evidence type="ECO:0000256" key="13">
    <source>
        <dbReference type="ARBA" id="ARBA00022824"/>
    </source>
</evidence>
<feature type="non-terminal residue" evidence="24">
    <location>
        <position position="1"/>
    </location>
</feature>
<dbReference type="InterPro" id="IPR029158">
    <property type="entry name" value="STING"/>
</dbReference>
<keyword evidence="18" id="KW-0472">Membrane</keyword>
<evidence type="ECO:0000256" key="21">
    <source>
        <dbReference type="SAM" id="MobiDB-lite"/>
    </source>
</evidence>
<evidence type="ECO:0000256" key="15">
    <source>
        <dbReference type="ARBA" id="ARBA00023034"/>
    </source>
</evidence>
<comment type="catalytic activity">
    <reaction evidence="20">
        <text>H(+)(in) = H(+)(out)</text>
        <dbReference type="Rhea" id="RHEA:34979"/>
        <dbReference type="ChEBI" id="CHEBI:15378"/>
    </reaction>
</comment>
<dbReference type="CDD" id="cd22658">
    <property type="entry name" value="STING_C_metazoan-like"/>
    <property type="match status" value="1"/>
</dbReference>
<evidence type="ECO:0000256" key="7">
    <source>
        <dbReference type="ARBA" id="ARBA00009027"/>
    </source>
</evidence>
<feature type="domain" description="STING ligand-binding" evidence="22">
    <location>
        <begin position="278"/>
        <end position="461"/>
    </location>
</feature>
<name>A0A643BRE4_BALPH</name>
<dbReference type="GO" id="GO:0032481">
    <property type="term" value="P:positive regulation of type I interferon production"/>
    <property type="evidence" value="ECO:0007669"/>
    <property type="project" value="InterPro"/>
</dbReference>
<evidence type="ECO:0000256" key="14">
    <source>
        <dbReference type="ARBA" id="ARBA00022989"/>
    </source>
</evidence>
<feature type="domain" description="STING transmembrane" evidence="23">
    <location>
        <begin position="168"/>
        <end position="276"/>
    </location>
</feature>
<dbReference type="InterPro" id="IPR047191">
    <property type="entry name" value="STING_C_chordates"/>
</dbReference>
<dbReference type="GO" id="GO:0000139">
    <property type="term" value="C:Golgi membrane"/>
    <property type="evidence" value="ECO:0007669"/>
    <property type="project" value="UniProtKB-SubCell"/>
</dbReference>
<dbReference type="GO" id="GO:0035438">
    <property type="term" value="F:cyclic-di-GMP binding"/>
    <property type="evidence" value="ECO:0007669"/>
    <property type="project" value="TreeGrafter"/>
</dbReference>
<dbReference type="GO" id="GO:0005741">
    <property type="term" value="C:mitochondrial outer membrane"/>
    <property type="evidence" value="ECO:0007669"/>
    <property type="project" value="UniProtKB-SubCell"/>
</dbReference>
<keyword evidence="9" id="KW-0813">Transport</keyword>
<accession>A0A643BRE4</accession>
<dbReference type="GO" id="GO:0061709">
    <property type="term" value="P:reticulophagy"/>
    <property type="evidence" value="ECO:0007669"/>
    <property type="project" value="TreeGrafter"/>
</dbReference>
<dbReference type="GO" id="GO:0000421">
    <property type="term" value="C:autophagosome membrane"/>
    <property type="evidence" value="ECO:0007669"/>
    <property type="project" value="UniProtKB-SubCell"/>
</dbReference>
<keyword evidence="17" id="KW-0496">Mitochondrion</keyword>
<evidence type="ECO:0000256" key="12">
    <source>
        <dbReference type="ARBA" id="ARBA00022787"/>
    </source>
</evidence>
<evidence type="ECO:0000256" key="4">
    <source>
        <dbReference type="ARBA" id="ARBA00004542"/>
    </source>
</evidence>
<dbReference type="Pfam" id="PF23417">
    <property type="entry name" value="STING_TM"/>
    <property type="match status" value="1"/>
</dbReference>
<keyword evidence="13" id="KW-0256">Endoplasmic reticulum</keyword>
<keyword evidence="15" id="KW-0333">Golgi apparatus</keyword>
<dbReference type="GO" id="GO:0002218">
    <property type="term" value="P:activation of innate immune response"/>
    <property type="evidence" value="ECO:0007669"/>
    <property type="project" value="InterPro"/>
</dbReference>
<dbReference type="Gene3D" id="1.20.5.5200">
    <property type="match status" value="1"/>
</dbReference>
<comment type="similarity">
    <text evidence="7">Belongs to the STING family.</text>
</comment>
<dbReference type="OrthoDB" id="6053839at2759"/>
<evidence type="ECO:0000256" key="3">
    <source>
        <dbReference type="ARBA" id="ARBA00004477"/>
    </source>
</evidence>
<dbReference type="Pfam" id="PF15009">
    <property type="entry name" value="STING_LBD"/>
    <property type="match status" value="1"/>
</dbReference>
<dbReference type="InterPro" id="IPR038623">
    <property type="entry name" value="STING_C_sf"/>
</dbReference>
<dbReference type="GO" id="GO:0051607">
    <property type="term" value="P:defense response to virus"/>
    <property type="evidence" value="ECO:0007669"/>
    <property type="project" value="TreeGrafter"/>
</dbReference>
<dbReference type="InterPro" id="IPR055434">
    <property type="entry name" value="STING_TM"/>
</dbReference>
<dbReference type="PANTHER" id="PTHR34339:SF1">
    <property type="entry name" value="STIMULATOR OF INTERFERON GENES PROTEIN"/>
    <property type="match status" value="1"/>
</dbReference>
<gene>
    <name evidence="24" type="ORF">E2I00_007559</name>
</gene>
<dbReference type="FunFam" id="1.20.5.5200:FF:000001">
    <property type="entry name" value="Stimulator of interferon genes protein"/>
    <property type="match status" value="1"/>
</dbReference>
<keyword evidence="16" id="KW-0406">Ion transport</keyword>
<evidence type="ECO:0000256" key="8">
    <source>
        <dbReference type="ARBA" id="ARBA00018708"/>
    </source>
</evidence>
<evidence type="ECO:0000259" key="22">
    <source>
        <dbReference type="Pfam" id="PF15009"/>
    </source>
</evidence>
<dbReference type="EMBL" id="SGJD01005326">
    <property type="protein sequence ID" value="KAB0390549.1"/>
    <property type="molecule type" value="Genomic_DNA"/>
</dbReference>
<evidence type="ECO:0000256" key="11">
    <source>
        <dbReference type="ARBA" id="ARBA00022741"/>
    </source>
</evidence>
<dbReference type="GO" id="GO:0034220">
    <property type="term" value="P:monoatomic ion transmembrane transport"/>
    <property type="evidence" value="ECO:0007669"/>
    <property type="project" value="UniProtKB-KW"/>
</dbReference>
<comment type="caution">
    <text evidence="24">The sequence shown here is derived from an EMBL/GenBank/DDBJ whole genome shotgun (WGS) entry which is preliminary data.</text>
</comment>
<protein>
    <recommendedName>
        <fullName evidence="8">Stimulator of interferon genes protein</fullName>
    </recommendedName>
</protein>
<reference evidence="24 25" key="1">
    <citation type="journal article" date="2019" name="PLoS ONE">
        <title>Genomic analyses reveal an absence of contemporary introgressive admixture between fin whales and blue whales, despite known hybrids.</title>
        <authorList>
            <person name="Westbury M.V."/>
            <person name="Petersen B."/>
            <person name="Lorenzen E.D."/>
        </authorList>
    </citation>
    <scope>NUCLEOTIDE SEQUENCE [LARGE SCALE GENOMIC DNA]</scope>
    <source>
        <strain evidence="24">FinWhale-01</strain>
    </source>
</reference>
<evidence type="ECO:0000256" key="2">
    <source>
        <dbReference type="ARBA" id="ARBA00004457"/>
    </source>
</evidence>
<evidence type="ECO:0000256" key="17">
    <source>
        <dbReference type="ARBA" id="ARBA00023128"/>
    </source>
</evidence>
<keyword evidence="14" id="KW-1133">Transmembrane helix</keyword>
<organism evidence="24 25">
    <name type="scientific">Balaenoptera physalus</name>
    <name type="common">Fin whale</name>
    <name type="synonym">Balaena physalus</name>
    <dbReference type="NCBI Taxonomy" id="9770"/>
    <lineage>
        <taxon>Eukaryota</taxon>
        <taxon>Metazoa</taxon>
        <taxon>Chordata</taxon>
        <taxon>Craniata</taxon>
        <taxon>Vertebrata</taxon>
        <taxon>Euteleostomi</taxon>
        <taxon>Mammalia</taxon>
        <taxon>Eutheria</taxon>
        <taxon>Laurasiatheria</taxon>
        <taxon>Artiodactyla</taxon>
        <taxon>Whippomorpha</taxon>
        <taxon>Cetacea</taxon>
        <taxon>Mysticeti</taxon>
        <taxon>Balaenopteridae</taxon>
        <taxon>Balaenoptera</taxon>
    </lineage>
</organism>
<evidence type="ECO:0000256" key="18">
    <source>
        <dbReference type="ARBA" id="ARBA00023136"/>
    </source>
</evidence>
<dbReference type="GO" id="GO:0061507">
    <property type="term" value="F:2',3'-cyclic GMP-AMP binding"/>
    <property type="evidence" value="ECO:0007669"/>
    <property type="project" value="TreeGrafter"/>
</dbReference>
<evidence type="ECO:0000256" key="19">
    <source>
        <dbReference type="ARBA" id="ARBA00023303"/>
    </source>
</evidence>
<dbReference type="AlphaFoldDB" id="A0A643BRE4"/>
<dbReference type="FunFam" id="3.40.50.12100:FF:000001">
    <property type="entry name" value="Stimulator of interferon genes protein"/>
    <property type="match status" value="1"/>
</dbReference>
<dbReference type="GO" id="GO:0016239">
    <property type="term" value="P:positive regulation of macroautophagy"/>
    <property type="evidence" value="ECO:0007669"/>
    <property type="project" value="TreeGrafter"/>
</dbReference>
<dbReference type="GO" id="GO:0048471">
    <property type="term" value="C:perinuclear region of cytoplasm"/>
    <property type="evidence" value="ECO:0007669"/>
    <property type="project" value="UniProtKB-SubCell"/>
</dbReference>
<evidence type="ECO:0000313" key="25">
    <source>
        <dbReference type="Proteomes" id="UP000437017"/>
    </source>
</evidence>
<dbReference type="GO" id="GO:0045087">
    <property type="term" value="P:innate immune response"/>
    <property type="evidence" value="ECO:0007669"/>
    <property type="project" value="TreeGrafter"/>
</dbReference>